<dbReference type="PROSITE" id="PS50994">
    <property type="entry name" value="INTEGRASE"/>
    <property type="match status" value="1"/>
</dbReference>
<dbReference type="InterPro" id="IPR041577">
    <property type="entry name" value="RT_RNaseH_2"/>
</dbReference>
<dbReference type="PROSITE" id="PS50878">
    <property type="entry name" value="RT_POL"/>
    <property type="match status" value="1"/>
</dbReference>
<dbReference type="PANTHER" id="PTHR33064">
    <property type="entry name" value="POL PROTEIN"/>
    <property type="match status" value="1"/>
</dbReference>
<dbReference type="STRING" id="333673.A0A3M0K9S7"/>
<dbReference type="EC" id="3.1.26.4" evidence="2"/>
<dbReference type="SUPFAM" id="SSF56672">
    <property type="entry name" value="DNA/RNA polymerases"/>
    <property type="match status" value="1"/>
</dbReference>
<dbReference type="Gene3D" id="3.30.70.270">
    <property type="match status" value="2"/>
</dbReference>
<evidence type="ECO:0000259" key="5">
    <source>
        <dbReference type="PROSITE" id="PS50994"/>
    </source>
</evidence>
<dbReference type="InterPro" id="IPR036397">
    <property type="entry name" value="RNaseH_sf"/>
</dbReference>
<organism evidence="6 7">
    <name type="scientific">Hirundo rustica rustica</name>
    <dbReference type="NCBI Taxonomy" id="333673"/>
    <lineage>
        <taxon>Eukaryota</taxon>
        <taxon>Metazoa</taxon>
        <taxon>Chordata</taxon>
        <taxon>Craniata</taxon>
        <taxon>Vertebrata</taxon>
        <taxon>Euteleostomi</taxon>
        <taxon>Archelosauria</taxon>
        <taxon>Archosauria</taxon>
        <taxon>Dinosauria</taxon>
        <taxon>Saurischia</taxon>
        <taxon>Theropoda</taxon>
        <taxon>Coelurosauria</taxon>
        <taxon>Aves</taxon>
        <taxon>Neognathae</taxon>
        <taxon>Neoaves</taxon>
        <taxon>Telluraves</taxon>
        <taxon>Australaves</taxon>
        <taxon>Passeriformes</taxon>
        <taxon>Sylvioidea</taxon>
        <taxon>Hirundinidae</taxon>
        <taxon>Hirundo</taxon>
    </lineage>
</organism>
<feature type="compositionally biased region" description="Polar residues" evidence="3">
    <location>
        <begin position="36"/>
        <end position="61"/>
    </location>
</feature>
<feature type="region of interest" description="Disordered" evidence="3">
    <location>
        <begin position="1"/>
        <end position="69"/>
    </location>
</feature>
<dbReference type="Gene3D" id="3.30.420.10">
    <property type="entry name" value="Ribonuclease H-like superfamily/Ribonuclease H"/>
    <property type="match status" value="1"/>
</dbReference>
<dbReference type="AlphaFoldDB" id="A0A3M0K9S7"/>
<dbReference type="Gene3D" id="3.10.10.10">
    <property type="entry name" value="HIV Type 1 Reverse Transcriptase, subunit A, domain 1"/>
    <property type="match status" value="1"/>
</dbReference>
<dbReference type="PANTHER" id="PTHR33064:SF29">
    <property type="entry name" value="PEPTIDASE A2 DOMAIN-CONTAINING PROTEIN-RELATED"/>
    <property type="match status" value="1"/>
</dbReference>
<reference evidence="6 7" key="1">
    <citation type="submission" date="2018-07" db="EMBL/GenBank/DDBJ databases">
        <title>A high quality draft genome assembly of the barn swallow (H. rustica rustica).</title>
        <authorList>
            <person name="Formenti G."/>
            <person name="Chiara M."/>
            <person name="Poveda L."/>
            <person name="Francoijs K.-J."/>
            <person name="Bonisoli-Alquati A."/>
            <person name="Canova L."/>
            <person name="Gianfranceschi L."/>
            <person name="Horner D.S."/>
            <person name="Saino N."/>
        </authorList>
    </citation>
    <scope>NUCLEOTIDE SEQUENCE [LARGE SCALE GENOMIC DNA]</scope>
    <source>
        <strain evidence="6">Chelidonia</strain>
        <tissue evidence="6">Blood</tissue>
    </source>
</reference>
<accession>A0A3M0K9S7</accession>
<dbReference type="EMBL" id="QRBI01000113">
    <property type="protein sequence ID" value="RMC09855.1"/>
    <property type="molecule type" value="Genomic_DNA"/>
</dbReference>
<evidence type="ECO:0000256" key="3">
    <source>
        <dbReference type="SAM" id="MobiDB-lite"/>
    </source>
</evidence>
<feature type="domain" description="Reverse transcriptase" evidence="4">
    <location>
        <begin position="223"/>
        <end position="425"/>
    </location>
</feature>
<comment type="caution">
    <text evidence="6">The sequence shown here is derived from an EMBL/GenBank/DDBJ whole genome shotgun (WGS) entry which is preliminary data.</text>
</comment>
<dbReference type="Pfam" id="PF00078">
    <property type="entry name" value="RVT_1"/>
    <property type="match status" value="1"/>
</dbReference>
<dbReference type="Proteomes" id="UP000269221">
    <property type="component" value="Unassembled WGS sequence"/>
</dbReference>
<protein>
    <recommendedName>
        <fullName evidence="2">ribonuclease H</fullName>
        <ecNumber evidence="2">3.1.26.4</ecNumber>
    </recommendedName>
</protein>
<proteinExistence type="inferred from homology"/>
<gene>
    <name evidence="6" type="ORF">DUI87_13642</name>
</gene>
<dbReference type="InterPro" id="IPR043502">
    <property type="entry name" value="DNA/RNA_pol_sf"/>
</dbReference>
<dbReference type="GO" id="GO:0003676">
    <property type="term" value="F:nucleic acid binding"/>
    <property type="evidence" value="ECO:0007669"/>
    <property type="project" value="InterPro"/>
</dbReference>
<dbReference type="InterPro" id="IPR000477">
    <property type="entry name" value="RT_dom"/>
</dbReference>
<evidence type="ECO:0000313" key="6">
    <source>
        <dbReference type="EMBL" id="RMC09855.1"/>
    </source>
</evidence>
<keyword evidence="7" id="KW-1185">Reference proteome</keyword>
<evidence type="ECO:0000313" key="7">
    <source>
        <dbReference type="Proteomes" id="UP000269221"/>
    </source>
</evidence>
<dbReference type="InterPro" id="IPR051320">
    <property type="entry name" value="Viral_Replic_Matur_Polypro"/>
</dbReference>
<dbReference type="InterPro" id="IPR012337">
    <property type="entry name" value="RNaseH-like_sf"/>
</dbReference>
<evidence type="ECO:0000256" key="2">
    <source>
        <dbReference type="ARBA" id="ARBA00012180"/>
    </source>
</evidence>
<evidence type="ECO:0000256" key="1">
    <source>
        <dbReference type="ARBA" id="ARBA00010879"/>
    </source>
</evidence>
<dbReference type="InterPro" id="IPR001584">
    <property type="entry name" value="Integrase_cat-core"/>
</dbReference>
<dbReference type="InterPro" id="IPR043128">
    <property type="entry name" value="Rev_trsase/Diguanyl_cyclase"/>
</dbReference>
<dbReference type="SUPFAM" id="SSF53098">
    <property type="entry name" value="Ribonuclease H-like"/>
    <property type="match status" value="1"/>
</dbReference>
<dbReference type="Pfam" id="PF17919">
    <property type="entry name" value="RT_RNaseH_2"/>
    <property type="match status" value="1"/>
</dbReference>
<dbReference type="GO" id="GO:0004523">
    <property type="term" value="F:RNA-DNA hybrid ribonuclease activity"/>
    <property type="evidence" value="ECO:0007669"/>
    <property type="project" value="UniProtKB-EC"/>
</dbReference>
<feature type="domain" description="Integrase catalytic" evidence="5">
    <location>
        <begin position="705"/>
        <end position="785"/>
    </location>
</feature>
<dbReference type="FunFam" id="3.30.70.270:FF:000020">
    <property type="entry name" value="Transposon Tf2-6 polyprotein-like Protein"/>
    <property type="match status" value="1"/>
</dbReference>
<name>A0A3M0K9S7_HIRRU</name>
<dbReference type="OrthoDB" id="9906618at2759"/>
<sequence>MEPGQASDPLRSEGGVGESSRPNSMLPVQVTKERGTASTQTVTQEKGTRNKATVSVSTQAVTEEKETKGAISISTQTVTETEQPKPVAVAPVQKKKLKSKSVRIVTDEDVAGPSHPAEETEPEIITHSLSLGELRDLRREFTCQTNESILTWLLCIWDAAANDTILDGSEARQLGSLSWDVVIDQGIGRTQQTLSLWRRLLTSVRDRYLCKEDLQVHQGKWSTMEQDDPSAVGLLRVEEQQVPIATTTVHRRQYRTDRDSVIPIHEMIRKLESQGVVSKARSPFNSPIWPVYILELQYELESKAAKWYVTTDLANAFVSISLAAECRAQFAFTWKGVQYTWNRLPQGWKHSPTICHGLIQTALEKGETPEHLQYIDDIIVWGNTAGEVFEKGEKIIQILQKAGFAIKRSKVKGLAQEIQFLGIKWQDGRCQIPTEVINKITAMSPPTNKKETQAFLGAIGFWRMHIPEYSQVLSPLYLVTRKKNDFHWGPEQQQAFAQIKQEITHAVALGPVRTGPDVKNVLYLAIGNNGLSWSLWQKVPGETRGLPLGFWSRSYRGSKANYTPTEKEILAAYEGVQAASEASWQRRGKPIWAAEIWQDIAARVEKLIVKVRLVNTHVSKSRANEEHHNKEQVDKAAKVKVSQVDLDWQHKGEVFLARWAHDASGHQARDATYRWARDRGVDLTMDNISQVIHNCETCAAIKQAKRVKPLWYGGRWLKYRYGEAWQIDYITLPQTRQGKRYVLTMVEATTGWLETYPVPHATAWNSILGLEKQVLWRHGTPERIE</sequence>
<dbReference type="GO" id="GO:0015074">
    <property type="term" value="P:DNA integration"/>
    <property type="evidence" value="ECO:0007669"/>
    <property type="project" value="InterPro"/>
</dbReference>
<evidence type="ECO:0000259" key="4">
    <source>
        <dbReference type="PROSITE" id="PS50878"/>
    </source>
</evidence>
<comment type="similarity">
    <text evidence="1">Belongs to the beta type-B retroviral polymerase family. HERV class-II K(HML-2) pol subfamily.</text>
</comment>